<feature type="compositionally biased region" description="Low complexity" evidence="1">
    <location>
        <begin position="338"/>
        <end position="351"/>
    </location>
</feature>
<protein>
    <recommendedName>
        <fullName evidence="4">Site-specific DNA-methyltransferase (adenine-specific)</fullName>
    </recommendedName>
</protein>
<accession>A0ABD3QN29</accession>
<sequence length="388" mass="43861">MSGKPARRHDASDVRTPTCSPSTEARCTDPSEKLPSNSKKKRKRSASKRRRSGAVSTSSDHAITATAQKQNIASKSQHVGASKYPYPTDYNDHFETPLRAYSDILPLMQNVMNERLRCHQSDTKSSRSTEFTIYDPYFCTGRAATMLGKIFGECKTQSTKVHIQHEKRDFYKDIRQNKIPQHDILVTNPPYSGNHKERCLEFAVKQLKSHDRPFFLLMPNYVASKEYFRKVVLEESVQTVFVAPSSSQPYEYDHPEGTGYDTPPFQSVWFCGFSHGGTDRKMSMGTLRDHFVKSHSSDSCGKDNGTPRIAFSVEELIRMGCISGEKRKNPRQRKKIRQQAMQRASQAMGSSFGAHRSPNHGASSGGKKQEDQSSQNQAKKRLKTQKAH</sequence>
<feature type="compositionally biased region" description="Basic residues" evidence="1">
    <location>
        <begin position="378"/>
        <end position="388"/>
    </location>
</feature>
<dbReference type="PANTHER" id="PTHR39444:SF3">
    <property type="entry name" value="SITE-SPECIFIC DNA-METHYLTRANSFERASE (ADENINE-SPECIFIC)"/>
    <property type="match status" value="1"/>
</dbReference>
<name>A0ABD3QN29_9STRA</name>
<keyword evidence="3" id="KW-1185">Reference proteome</keyword>
<dbReference type="Proteomes" id="UP001516023">
    <property type="component" value="Unassembled WGS sequence"/>
</dbReference>
<feature type="region of interest" description="Disordered" evidence="1">
    <location>
        <begin position="322"/>
        <end position="388"/>
    </location>
</feature>
<dbReference type="AlphaFoldDB" id="A0ABD3QN29"/>
<feature type="region of interest" description="Disordered" evidence="1">
    <location>
        <begin position="1"/>
        <end position="62"/>
    </location>
</feature>
<evidence type="ECO:0008006" key="4">
    <source>
        <dbReference type="Google" id="ProtNLM"/>
    </source>
</evidence>
<gene>
    <name evidence="2" type="ORF">HJC23_001209</name>
</gene>
<comment type="caution">
    <text evidence="2">The sequence shown here is derived from an EMBL/GenBank/DDBJ whole genome shotgun (WGS) entry which is preliminary data.</text>
</comment>
<evidence type="ECO:0000313" key="2">
    <source>
        <dbReference type="EMBL" id="KAL3801813.1"/>
    </source>
</evidence>
<dbReference type="PANTHER" id="PTHR39444">
    <property type="entry name" value="SITE-SPECIFIC DNA-METHYLTRANSFERASE (ADENINE-SPECIFIC)"/>
    <property type="match status" value="1"/>
</dbReference>
<dbReference type="InterPro" id="IPR002052">
    <property type="entry name" value="DNA_methylase_N6_adenine_CS"/>
</dbReference>
<proteinExistence type="predicted"/>
<evidence type="ECO:0000313" key="3">
    <source>
        <dbReference type="Proteomes" id="UP001516023"/>
    </source>
</evidence>
<feature type="compositionally biased region" description="Basic residues" evidence="1">
    <location>
        <begin position="38"/>
        <end position="52"/>
    </location>
</feature>
<organism evidence="2 3">
    <name type="scientific">Cyclotella cryptica</name>
    <dbReference type="NCBI Taxonomy" id="29204"/>
    <lineage>
        <taxon>Eukaryota</taxon>
        <taxon>Sar</taxon>
        <taxon>Stramenopiles</taxon>
        <taxon>Ochrophyta</taxon>
        <taxon>Bacillariophyta</taxon>
        <taxon>Coscinodiscophyceae</taxon>
        <taxon>Thalassiosirophycidae</taxon>
        <taxon>Stephanodiscales</taxon>
        <taxon>Stephanodiscaceae</taxon>
        <taxon>Cyclotella</taxon>
    </lineage>
</organism>
<feature type="compositionally biased region" description="Polar residues" evidence="1">
    <location>
        <begin position="15"/>
        <end position="25"/>
    </location>
</feature>
<evidence type="ECO:0000256" key="1">
    <source>
        <dbReference type="SAM" id="MobiDB-lite"/>
    </source>
</evidence>
<feature type="compositionally biased region" description="Basic residues" evidence="1">
    <location>
        <begin position="328"/>
        <end position="337"/>
    </location>
</feature>
<reference evidence="2 3" key="1">
    <citation type="journal article" date="2020" name="G3 (Bethesda)">
        <title>Improved Reference Genome for Cyclotella cryptica CCMP332, a Model for Cell Wall Morphogenesis, Salinity Adaptation, and Lipid Production in Diatoms (Bacillariophyta).</title>
        <authorList>
            <person name="Roberts W.R."/>
            <person name="Downey K.M."/>
            <person name="Ruck E.C."/>
            <person name="Traller J.C."/>
            <person name="Alverson A.J."/>
        </authorList>
    </citation>
    <scope>NUCLEOTIDE SEQUENCE [LARGE SCALE GENOMIC DNA]</scope>
    <source>
        <strain evidence="2 3">CCMP332</strain>
    </source>
</reference>
<dbReference type="EMBL" id="JABMIG020000024">
    <property type="protein sequence ID" value="KAL3801813.1"/>
    <property type="molecule type" value="Genomic_DNA"/>
</dbReference>
<dbReference type="PROSITE" id="PS00092">
    <property type="entry name" value="N6_MTASE"/>
    <property type="match status" value="1"/>
</dbReference>